<name>A0A6B9V607_ARAHY</name>
<reference evidence="1 2" key="1">
    <citation type="submission" date="2020-01" db="EMBL/GenBank/DDBJ databases">
        <title>Genome sequence of Arachis hypogaea, cultivar Shitouqi.</title>
        <authorList>
            <person name="Zhuang W."/>
            <person name="Chen H."/>
            <person name="Varshney R."/>
            <person name="Wang D."/>
            <person name="Ming R."/>
        </authorList>
    </citation>
    <scope>NUCLEOTIDE SEQUENCE [LARGE SCALE GENOMIC DNA]</scope>
    <source>
        <tissue evidence="1">Young leaf</tissue>
    </source>
</reference>
<evidence type="ECO:0000313" key="2">
    <source>
        <dbReference type="Proteomes" id="UP000464620"/>
    </source>
</evidence>
<proteinExistence type="predicted"/>
<dbReference type="Proteomes" id="UP000464620">
    <property type="component" value="Chromosome B09"/>
</dbReference>
<dbReference type="EMBL" id="CP031001">
    <property type="protein sequence ID" value="QHN76141.1"/>
    <property type="molecule type" value="Genomic_DNA"/>
</dbReference>
<organism evidence="1 2">
    <name type="scientific">Arachis hypogaea</name>
    <name type="common">Peanut</name>
    <dbReference type="NCBI Taxonomy" id="3818"/>
    <lineage>
        <taxon>Eukaryota</taxon>
        <taxon>Viridiplantae</taxon>
        <taxon>Streptophyta</taxon>
        <taxon>Embryophyta</taxon>
        <taxon>Tracheophyta</taxon>
        <taxon>Spermatophyta</taxon>
        <taxon>Magnoliopsida</taxon>
        <taxon>eudicotyledons</taxon>
        <taxon>Gunneridae</taxon>
        <taxon>Pentapetalae</taxon>
        <taxon>rosids</taxon>
        <taxon>fabids</taxon>
        <taxon>Fabales</taxon>
        <taxon>Fabaceae</taxon>
        <taxon>Papilionoideae</taxon>
        <taxon>50 kb inversion clade</taxon>
        <taxon>dalbergioids sensu lato</taxon>
        <taxon>Dalbergieae</taxon>
        <taxon>Pterocarpus clade</taxon>
        <taxon>Arachis</taxon>
    </lineage>
</organism>
<sequence length="111" mass="13593">MQNFKKSLQDWNTSVFGDIFQRKKKILRRLNGISNRLTHGSNRFLENLQFYLCRDYKEVLVQEELLWFQKSRSKWLEFGDWNTKFFHGSTMVRRRKNKILTIQNDDGEWLT</sequence>
<accession>A0A6B9V607</accession>
<gene>
    <name evidence="1" type="ORF">DS421_19g641300</name>
</gene>
<evidence type="ECO:0000313" key="1">
    <source>
        <dbReference type="EMBL" id="QHN76141.1"/>
    </source>
</evidence>
<protein>
    <submittedName>
        <fullName evidence="1">Ribonuclease H protein family</fullName>
    </submittedName>
</protein>
<dbReference type="AlphaFoldDB" id="A0A6B9V607"/>